<protein>
    <submittedName>
        <fullName evidence="7">Putative myosin class ii heavy chain</fullName>
    </submittedName>
</protein>
<feature type="compositionally biased region" description="Low complexity" evidence="6">
    <location>
        <begin position="126"/>
        <end position="137"/>
    </location>
</feature>
<feature type="region of interest" description="Disordered" evidence="6">
    <location>
        <begin position="778"/>
        <end position="834"/>
    </location>
</feature>
<feature type="region of interest" description="Disordered" evidence="6">
    <location>
        <begin position="82"/>
        <end position="167"/>
    </location>
</feature>
<dbReference type="EMBL" id="GIFK01003068">
    <property type="protein sequence ID" value="NBJ60771.1"/>
    <property type="molecule type" value="Transcribed_RNA"/>
</dbReference>
<feature type="region of interest" description="Disordered" evidence="6">
    <location>
        <begin position="559"/>
        <end position="594"/>
    </location>
</feature>
<evidence type="ECO:0000256" key="4">
    <source>
        <dbReference type="ARBA" id="ARBA00023212"/>
    </source>
</evidence>
<feature type="compositionally biased region" description="Basic and acidic residues" evidence="6">
    <location>
        <begin position="582"/>
        <end position="594"/>
    </location>
</feature>
<dbReference type="SUPFAM" id="SSF47473">
    <property type="entry name" value="EF-hand"/>
    <property type="match status" value="1"/>
</dbReference>
<keyword evidence="5" id="KW-0175">Coiled coil</keyword>
<feature type="compositionally biased region" description="Polar residues" evidence="6">
    <location>
        <begin position="570"/>
        <end position="579"/>
    </location>
</feature>
<evidence type="ECO:0000256" key="6">
    <source>
        <dbReference type="SAM" id="MobiDB-lite"/>
    </source>
</evidence>
<dbReference type="GO" id="GO:0005813">
    <property type="term" value="C:centrosome"/>
    <property type="evidence" value="ECO:0007669"/>
    <property type="project" value="UniProtKB-SubCell"/>
</dbReference>
<evidence type="ECO:0000256" key="1">
    <source>
        <dbReference type="ARBA" id="ARBA00004300"/>
    </source>
</evidence>
<keyword evidence="3" id="KW-0597">Phosphoprotein</keyword>
<organism evidence="7">
    <name type="scientific">Phlebotomus kandelakii</name>
    <dbReference type="NCBI Taxonomy" id="1109342"/>
    <lineage>
        <taxon>Eukaryota</taxon>
        <taxon>Metazoa</taxon>
        <taxon>Ecdysozoa</taxon>
        <taxon>Arthropoda</taxon>
        <taxon>Hexapoda</taxon>
        <taxon>Insecta</taxon>
        <taxon>Pterygota</taxon>
        <taxon>Neoptera</taxon>
        <taxon>Endopterygota</taxon>
        <taxon>Diptera</taxon>
        <taxon>Nematocera</taxon>
        <taxon>Psychodoidea</taxon>
        <taxon>Psychodidae</taxon>
        <taxon>Phlebotomus</taxon>
        <taxon>Larroussius</taxon>
    </lineage>
</organism>
<evidence type="ECO:0000256" key="3">
    <source>
        <dbReference type="ARBA" id="ARBA00022553"/>
    </source>
</evidence>
<comment type="subcellular location">
    <subcellularLocation>
        <location evidence="1">Cytoplasm</location>
        <location evidence="1">Cytoskeleton</location>
        <location evidence="1">Microtubule organizing center</location>
        <location evidence="1">Centrosome</location>
    </subcellularLocation>
</comment>
<sequence length="995" mass="112824">MESDKYEQKLYQMFSSYDREERSALNREELTKLCISLELRDAGAALITDLFAGVPAKETRVSYQEFKEALLKFLGSEMPANSYESEATNDSHEVETSSSSIPLSPGREVSPKCIVGTKKYGRRSRPTSANLSSSSLSESDEPPAETEAIAGSKVKEVQKSASQSDVHSYKRVIGSKLKRCASLPAQRNRHEHTKSLQTQLEVVQSVDFPPELDVVPFDVIVDMWENAGVAQASNLLTSLGFSGREINISDLSASIDHELQVMRENATAIPLLRASLVLHKAEVSGLQVALRQLASENQKLHSDNQSANQRAVLLAQEIDERHANIENSTRSEIRALEQRHAEAVRELTVQMTKDREQLATLNGKLEERIKCLETEQMRLKSDNASLRCENSAFESEQTKFQVIISDLTATNQRLNVEIAELSNKQDQSEAECEEMQLLMEKVSLVQKENVDLRDKNDELCAEIESVSMELKKIRAGKATSKSPGNSEYGDEVDAGENEDMELNVANTLAIKRRGDSPSKRINEESPRLGKFRKYSDDSADMSDNPAEWAALNMELEQAEMKDEEVASQELPKQQPQSSMDVVKGDSNENEKLRERVSELEASLEMMRKEFDDCEDYWQSKLNTERRMFEEEQSQCDEKLSELLQKMMEYEEQFKTEKSGGRLTPIEEKDNLEQQYAELESEINDLKVKNCSLLAEKSDEIAELKNQIKNLMEANHTQTWNDDASSASSPMNYLWNQSTIHAPARDYHNPNWQQEGERKKPSPTGIECLTTTETSTWAFSPEKVPAISPIQKPKRQTESEDARKPEDEANISVKSGGGSTHSGASTYNIRTNASPDEFKNDIQELATIKNHLEEEIKDITYKRDCLLMEVQQLSYVKPTRTEAAKMANVNLQARLQHLEQKNRQLQSVLKQQQHYAETIMHQTWQQQRSEISELRNRLEAQSIIITEQAQRLANADILVKDLYIENSHLTSNMQRLEQQNSRNAYLFQYSAPTGPK</sequence>
<keyword evidence="2" id="KW-0963">Cytoplasm</keyword>
<evidence type="ECO:0000256" key="2">
    <source>
        <dbReference type="ARBA" id="ARBA00022490"/>
    </source>
</evidence>
<dbReference type="PANTHER" id="PTHR18905:SF13">
    <property type="entry name" value="NON-CENTROSOMAL MICROTUBULE ARRAY"/>
    <property type="match status" value="1"/>
</dbReference>
<proteinExistence type="predicted"/>
<dbReference type="InterPro" id="IPR011992">
    <property type="entry name" value="EF-hand-dom_pair"/>
</dbReference>
<dbReference type="GO" id="GO:0034454">
    <property type="term" value="P:microtubule anchoring at centrosome"/>
    <property type="evidence" value="ECO:0007669"/>
    <property type="project" value="TreeGrafter"/>
</dbReference>
<keyword evidence="4" id="KW-0206">Cytoskeleton</keyword>
<reference evidence="7" key="1">
    <citation type="submission" date="2019-10" db="EMBL/GenBank/DDBJ databases">
        <title>Short sand fly seasons in Tbilisi, Georgia, hinder development of host immunity to saliva of the visceral leishmaniasis vector Phlebotomus kandelakii.</title>
        <authorList>
            <person name="Oliveira F."/>
            <person name="Giorgobiani E."/>
            <person name="Guimaraes-Costa A.B."/>
            <person name="Abdeladhim M."/>
            <person name="Oristian J."/>
            <person name="Tskhvaradze L."/>
            <person name="Tsertsvadze N."/>
            <person name="Zakalashvili M."/>
            <person name="Valenzuela J.G."/>
            <person name="Kamhawi S."/>
        </authorList>
    </citation>
    <scope>NUCLEOTIDE SEQUENCE</scope>
    <source>
        <strain evidence="7">Wild-capture in Tbilisi</strain>
        <tissue evidence="7">Salivary glands</tissue>
    </source>
</reference>
<accession>A0A6B2EC78</accession>
<dbReference type="PANTHER" id="PTHR18905">
    <property type="entry name" value="NINEIN"/>
    <property type="match status" value="1"/>
</dbReference>
<dbReference type="AlphaFoldDB" id="A0A6B2EC78"/>
<feature type="coiled-coil region" evidence="5">
    <location>
        <begin position="290"/>
        <end position="469"/>
    </location>
</feature>
<feature type="region of interest" description="Disordered" evidence="6">
    <location>
        <begin position="474"/>
        <end position="543"/>
    </location>
</feature>
<evidence type="ECO:0000313" key="7">
    <source>
        <dbReference type="EMBL" id="NBJ60771.1"/>
    </source>
</evidence>
<name>A0A6B2EC78_9DIPT</name>
<feature type="compositionally biased region" description="Acidic residues" evidence="6">
    <location>
        <begin position="488"/>
        <end position="501"/>
    </location>
</feature>
<evidence type="ECO:0000256" key="5">
    <source>
        <dbReference type="SAM" id="Coils"/>
    </source>
</evidence>
<feature type="region of interest" description="Disordered" evidence="6">
    <location>
        <begin position="744"/>
        <end position="766"/>
    </location>
</feature>
<feature type="coiled-coil region" evidence="5">
    <location>
        <begin position="880"/>
        <end position="978"/>
    </location>
</feature>
<feature type="compositionally biased region" description="Basic and acidic residues" evidence="6">
    <location>
        <begin position="794"/>
        <end position="806"/>
    </location>
</feature>
<feature type="compositionally biased region" description="Basic and acidic residues" evidence="6">
    <location>
        <begin position="512"/>
        <end position="527"/>
    </location>
</feature>